<dbReference type="Proteomes" id="UP000285625">
    <property type="component" value="Unassembled WGS sequence"/>
</dbReference>
<name>A0A0A8HPM5_STAHY</name>
<evidence type="ECO:0000256" key="1">
    <source>
        <dbReference type="ARBA" id="ARBA00022987"/>
    </source>
</evidence>
<comment type="similarity">
    <text evidence="3">Belongs to the gas vesicle GvpF/GvpL family.</text>
</comment>
<dbReference type="HOGENOM" id="CLU_065736_0_0_9"/>
<evidence type="ECO:0000313" key="4">
    <source>
        <dbReference type="EMBL" id="RIO46941.1"/>
    </source>
</evidence>
<keyword evidence="1" id="KW-0304">Gas vesicle</keyword>
<dbReference type="GeneID" id="41071883"/>
<accession>A0A0A8HPM5</accession>
<proteinExistence type="inferred from homology"/>
<sequence>MENLTYLYALVPASEIDKEPLPSITGFDGEHELFTSKVNDDIVAIVTSLDGDAYSESIIEDKVDNDMEWLQEKAFHHHETISTLNQHYTLIPLKFCTIYKSEDNLRETIDEVKDKVTETFAYLQGKEEWTIKVYCDDNKLREKLSVNNEKVEAKRQEISNLPKGRRFFEEKKIDKLIDTELENEKDRMSESLHNQVKSYAIEQKVKKNWSKDVTGLKEDMILNSVYLLSKDHVEQFKTDIAEWEKNNNGEELRIDANGPWPAYHFSVFY</sequence>
<dbReference type="AlphaFoldDB" id="A0A0A8HPM5"/>
<dbReference type="PANTHER" id="PTHR36852">
    <property type="entry name" value="PROTEIN GVPL 2"/>
    <property type="match status" value="1"/>
</dbReference>
<protein>
    <submittedName>
        <fullName evidence="4">Gas vesicle protein GvpL</fullName>
    </submittedName>
</protein>
<evidence type="ECO:0000256" key="2">
    <source>
        <dbReference type="ARBA" id="ARBA00035108"/>
    </source>
</evidence>
<reference evidence="4 5" key="1">
    <citation type="journal article" date="2016" name="Front. Microbiol.">
        <title>Comprehensive Phylogenetic Analysis of Bovine Non-aureus Staphylococci Species Based on Whole-Genome Sequencing.</title>
        <authorList>
            <person name="Naushad S."/>
            <person name="Barkema H.W."/>
            <person name="Luby C."/>
            <person name="Condas L.A."/>
            <person name="Nobrega D.B."/>
            <person name="Carson D.A."/>
            <person name="De Buck J."/>
        </authorList>
    </citation>
    <scope>NUCLEOTIDE SEQUENCE [LARGE SCALE GENOMIC DNA]</scope>
    <source>
        <strain evidence="4 5">SNUC 5959</strain>
    </source>
</reference>
<dbReference type="KEGG" id="shu:SHYC_00080"/>
<organism evidence="4 5">
    <name type="scientific">Staphylococcus hyicus</name>
    <dbReference type="NCBI Taxonomy" id="1284"/>
    <lineage>
        <taxon>Bacteria</taxon>
        <taxon>Bacillati</taxon>
        <taxon>Bacillota</taxon>
        <taxon>Bacilli</taxon>
        <taxon>Bacillales</taxon>
        <taxon>Staphylococcaceae</taxon>
        <taxon>Staphylococcus</taxon>
    </lineage>
</organism>
<gene>
    <name evidence="4" type="ORF">BUZ57_02860</name>
</gene>
<comment type="caution">
    <text evidence="4">The sequence shown here is derived from an EMBL/GenBank/DDBJ whole genome shotgun (WGS) entry which is preliminary data.</text>
</comment>
<dbReference type="Pfam" id="PF06386">
    <property type="entry name" value="GvpL_GvpF"/>
    <property type="match status" value="1"/>
</dbReference>
<evidence type="ECO:0000256" key="3">
    <source>
        <dbReference type="ARBA" id="ARBA00035643"/>
    </source>
</evidence>
<dbReference type="STRING" id="1284.SHYC_00080"/>
<comment type="subcellular location">
    <subcellularLocation>
        <location evidence="2">Gas vesicle</location>
    </subcellularLocation>
</comment>
<dbReference type="InterPro" id="IPR009430">
    <property type="entry name" value="GvpL/GvpF"/>
</dbReference>
<evidence type="ECO:0000313" key="5">
    <source>
        <dbReference type="Proteomes" id="UP000285625"/>
    </source>
</evidence>
<dbReference type="PANTHER" id="PTHR36852:SF1">
    <property type="entry name" value="PROTEIN GVPL 2"/>
    <property type="match status" value="1"/>
</dbReference>
<dbReference type="RefSeq" id="WP_039643415.1">
    <property type="nucleotide sequence ID" value="NZ_CP008747.1"/>
</dbReference>
<dbReference type="EMBL" id="QXVO01000006">
    <property type="protein sequence ID" value="RIO46941.1"/>
    <property type="molecule type" value="Genomic_DNA"/>
</dbReference>
<dbReference type="GO" id="GO:0031412">
    <property type="term" value="P:gas vesicle organization"/>
    <property type="evidence" value="ECO:0007669"/>
    <property type="project" value="InterPro"/>
</dbReference>
<dbReference type="GO" id="GO:0031411">
    <property type="term" value="C:gas vesicle"/>
    <property type="evidence" value="ECO:0007669"/>
    <property type="project" value="UniProtKB-SubCell"/>
</dbReference>